<feature type="domain" description="Glycosyltransferase 2-like" evidence="2">
    <location>
        <begin position="333"/>
        <end position="463"/>
    </location>
</feature>
<dbReference type="PANTHER" id="PTHR43179:SF7">
    <property type="entry name" value="RHAMNOSYLTRANSFERASE WBBL"/>
    <property type="match status" value="1"/>
</dbReference>
<dbReference type="AlphaFoldDB" id="A0A2S0NC64"/>
<organism evidence="3 4">
    <name type="scientific">Phreatobacter cathodiphilus</name>
    <dbReference type="NCBI Taxonomy" id="1868589"/>
    <lineage>
        <taxon>Bacteria</taxon>
        <taxon>Pseudomonadati</taxon>
        <taxon>Pseudomonadota</taxon>
        <taxon>Alphaproteobacteria</taxon>
        <taxon>Hyphomicrobiales</taxon>
        <taxon>Phreatobacteraceae</taxon>
        <taxon>Phreatobacter</taxon>
    </lineage>
</organism>
<keyword evidence="3" id="KW-0808">Transferase</keyword>
<dbReference type="InterPro" id="IPR001173">
    <property type="entry name" value="Glyco_trans_2-like"/>
</dbReference>
<evidence type="ECO:0000313" key="3">
    <source>
        <dbReference type="EMBL" id="AVO45521.1"/>
    </source>
</evidence>
<feature type="compositionally biased region" description="Basic and acidic residues" evidence="1">
    <location>
        <begin position="619"/>
        <end position="630"/>
    </location>
</feature>
<dbReference type="GO" id="GO:0016757">
    <property type="term" value="F:glycosyltransferase activity"/>
    <property type="evidence" value="ECO:0007669"/>
    <property type="project" value="UniProtKB-KW"/>
</dbReference>
<dbReference type="CDD" id="cd04186">
    <property type="entry name" value="GT_2_like_c"/>
    <property type="match status" value="1"/>
</dbReference>
<feature type="domain" description="Glycosyltransferase 2-like" evidence="2">
    <location>
        <begin position="74"/>
        <end position="185"/>
    </location>
</feature>
<proteinExistence type="predicted"/>
<sequence length="630" mass="70240">MLARTRWFVGALLGIWRREGLGGFVLRVKLRLRSRPRAAIGYATWLRRYDTLSAADLARLAERSAALAHRPLVSIVMPVYETPENHLREAIASVRSQIYDRWELCIADDASRAPHVRKVLEAEAAADPRIKIVWRRENGHIARASNDALALATGEWIALLDHDDILRPHALLCMVEAIGRNRDAEILYSDEDKIDEGGRRFDPYFKPDFSLDLFLSQNYLNHLTLHRRANIEAVGGWRPGFEGSQDYDLTLRILDRVGTERVVHVPRVLYHWRATPGSTALGTHEKSYAVDAALRALQHYADRRLPGATVTLAPATPYYRVTYPLPAPPPLVSIIIPTRDGAPILDRCLSSLFDRTDYGALEVIIVDNGSTEPDTAALFERWCARDDRIRVLRDPRPFNYSALNNLAAREARGRFLCLMNNDIEILDPAWLTEMVSLAARPGTGCVGAKLLYPNRAIQHAGVVLGIGGVAGHGYKGAPEHHPGYFGSLKLRRTVSAVTGACLVVGASIFREVGGLDEEKLAVAFNDVDFCLKVREAGYRNVWTPFACLLHHESLSRGADTTPEKRARFEAEVAAMRQRWGPVLDADPFYSPNLTLEHETYDLAVPPRLPPLAEAAGGKAPRDRRVEPLPD</sequence>
<name>A0A2S0NC64_9HYPH</name>
<dbReference type="Gene3D" id="3.90.550.10">
    <property type="entry name" value="Spore Coat Polysaccharide Biosynthesis Protein SpsA, Chain A"/>
    <property type="match status" value="2"/>
</dbReference>
<dbReference type="CDD" id="cd04184">
    <property type="entry name" value="GT2_RfbC_Mx_like"/>
    <property type="match status" value="1"/>
</dbReference>
<feature type="region of interest" description="Disordered" evidence="1">
    <location>
        <begin position="609"/>
        <end position="630"/>
    </location>
</feature>
<evidence type="ECO:0000313" key="4">
    <source>
        <dbReference type="Proteomes" id="UP000237889"/>
    </source>
</evidence>
<dbReference type="SUPFAM" id="SSF53448">
    <property type="entry name" value="Nucleotide-diphospho-sugar transferases"/>
    <property type="match status" value="2"/>
</dbReference>
<dbReference type="EMBL" id="CP027668">
    <property type="protein sequence ID" value="AVO45521.1"/>
    <property type="molecule type" value="Genomic_DNA"/>
</dbReference>
<gene>
    <name evidence="3" type="ORF">C6569_10845</name>
</gene>
<evidence type="ECO:0000256" key="1">
    <source>
        <dbReference type="SAM" id="MobiDB-lite"/>
    </source>
</evidence>
<accession>A0A2S0NC64</accession>
<evidence type="ECO:0000259" key="2">
    <source>
        <dbReference type="Pfam" id="PF00535"/>
    </source>
</evidence>
<reference evidence="3 4" key="1">
    <citation type="submission" date="2018-03" db="EMBL/GenBank/DDBJ databases">
        <title>Genome sequencing of Phreatobacter sp.</title>
        <authorList>
            <person name="Kim S.-J."/>
            <person name="Heo J."/>
            <person name="Kwon S.-W."/>
        </authorList>
    </citation>
    <scope>NUCLEOTIDE SEQUENCE [LARGE SCALE GENOMIC DNA]</scope>
    <source>
        <strain evidence="3 4">S-12</strain>
    </source>
</reference>
<dbReference type="KEGG" id="phr:C6569_10845"/>
<dbReference type="OrthoDB" id="9783791at2"/>
<dbReference type="Pfam" id="PF00535">
    <property type="entry name" value="Glycos_transf_2"/>
    <property type="match status" value="2"/>
</dbReference>
<protein>
    <submittedName>
        <fullName evidence="3">Glycosyl transferase family 2</fullName>
    </submittedName>
</protein>
<dbReference type="Proteomes" id="UP000237889">
    <property type="component" value="Chromosome"/>
</dbReference>
<dbReference type="InterPro" id="IPR029044">
    <property type="entry name" value="Nucleotide-diphossugar_trans"/>
</dbReference>
<dbReference type="PANTHER" id="PTHR43179">
    <property type="entry name" value="RHAMNOSYLTRANSFERASE WBBL"/>
    <property type="match status" value="1"/>
</dbReference>
<keyword evidence="4" id="KW-1185">Reference proteome</keyword>